<dbReference type="AlphaFoldDB" id="A0A927AUL8"/>
<dbReference type="EMBL" id="JACWZY010000035">
    <property type="protein sequence ID" value="MBD2704712.1"/>
    <property type="molecule type" value="Genomic_DNA"/>
</dbReference>
<organism evidence="1 2">
    <name type="scientific">Spirosoma profusum</name>
    <dbReference type="NCBI Taxonomy" id="2771354"/>
    <lineage>
        <taxon>Bacteria</taxon>
        <taxon>Pseudomonadati</taxon>
        <taxon>Bacteroidota</taxon>
        <taxon>Cytophagia</taxon>
        <taxon>Cytophagales</taxon>
        <taxon>Cytophagaceae</taxon>
        <taxon>Spirosoma</taxon>
    </lineage>
</organism>
<gene>
    <name evidence="1" type="ORF">IC229_29020</name>
</gene>
<evidence type="ECO:0000313" key="1">
    <source>
        <dbReference type="EMBL" id="MBD2704712.1"/>
    </source>
</evidence>
<dbReference type="RefSeq" id="WP_190891525.1">
    <property type="nucleotide sequence ID" value="NZ_JACWZY010000035.1"/>
</dbReference>
<comment type="caution">
    <text evidence="1">The sequence shown here is derived from an EMBL/GenBank/DDBJ whole genome shotgun (WGS) entry which is preliminary data.</text>
</comment>
<reference evidence="1" key="1">
    <citation type="submission" date="2020-09" db="EMBL/GenBank/DDBJ databases">
        <authorList>
            <person name="Kim M.K."/>
        </authorList>
    </citation>
    <scope>NUCLEOTIDE SEQUENCE</scope>
    <source>
        <strain evidence="1">BT702</strain>
    </source>
</reference>
<accession>A0A927AUL8</accession>
<protein>
    <submittedName>
        <fullName evidence="1">Uncharacterized protein</fullName>
    </submittedName>
</protein>
<proteinExistence type="predicted"/>
<keyword evidence="2" id="KW-1185">Reference proteome</keyword>
<evidence type="ECO:0000313" key="2">
    <source>
        <dbReference type="Proteomes" id="UP000598820"/>
    </source>
</evidence>
<dbReference type="Proteomes" id="UP000598820">
    <property type="component" value="Unassembled WGS sequence"/>
</dbReference>
<name>A0A927AUL8_9BACT</name>
<sequence length="79" mass="8677">MSTQAAQRAKQPACRDVRPVDRNIPCTHILFGVTQRPRGLMADDTTSLNNRSVSLYTPCWLGCQPSLRDEPPVAGSLPL</sequence>